<organism evidence="3">
    <name type="scientific">Oryza meridionalis</name>
    <dbReference type="NCBI Taxonomy" id="40149"/>
    <lineage>
        <taxon>Eukaryota</taxon>
        <taxon>Viridiplantae</taxon>
        <taxon>Streptophyta</taxon>
        <taxon>Embryophyta</taxon>
        <taxon>Tracheophyta</taxon>
        <taxon>Spermatophyta</taxon>
        <taxon>Magnoliopsida</taxon>
        <taxon>Liliopsida</taxon>
        <taxon>Poales</taxon>
        <taxon>Poaceae</taxon>
        <taxon>BOP clade</taxon>
        <taxon>Oryzoideae</taxon>
        <taxon>Oryzeae</taxon>
        <taxon>Oryzinae</taxon>
        <taxon>Oryza</taxon>
    </lineage>
</organism>
<dbReference type="HOGENOM" id="CLU_805061_0_0_1"/>
<dbReference type="PANTHER" id="PTHR31170:SF25">
    <property type="entry name" value="BNAA09G04570D PROTEIN"/>
    <property type="match status" value="1"/>
</dbReference>
<feature type="compositionally biased region" description="Gly residues" evidence="1">
    <location>
        <begin position="95"/>
        <end position="104"/>
    </location>
</feature>
<dbReference type="STRING" id="40149.A0A0E0EQ18"/>
<keyword evidence="2" id="KW-0812">Transmembrane</keyword>
<dbReference type="Pfam" id="PF03140">
    <property type="entry name" value="DUF247"/>
    <property type="match status" value="1"/>
</dbReference>
<feature type="region of interest" description="Disordered" evidence="1">
    <location>
        <begin position="80"/>
        <end position="104"/>
    </location>
</feature>
<dbReference type="PANTHER" id="PTHR31170">
    <property type="entry name" value="BNAC04G53230D PROTEIN"/>
    <property type="match status" value="1"/>
</dbReference>
<evidence type="ECO:0000256" key="1">
    <source>
        <dbReference type="SAM" id="MobiDB-lite"/>
    </source>
</evidence>
<evidence type="ECO:0000313" key="3">
    <source>
        <dbReference type="EnsemblPlants" id="OMERI09G02280.1"/>
    </source>
</evidence>
<dbReference type="EnsemblPlants" id="OMERI09G02280.1">
    <property type="protein sequence ID" value="OMERI09G02280.1"/>
    <property type="gene ID" value="OMERI09G02280"/>
</dbReference>
<dbReference type="Gramene" id="OMERI09G02280.1">
    <property type="protein sequence ID" value="OMERI09G02280.1"/>
    <property type="gene ID" value="OMERI09G02280"/>
</dbReference>
<dbReference type="Proteomes" id="UP000008021">
    <property type="component" value="Chromosome 9"/>
</dbReference>
<dbReference type="AlphaFoldDB" id="A0A0E0EQ18"/>
<feature type="transmembrane region" description="Helical" evidence="2">
    <location>
        <begin position="308"/>
        <end position="331"/>
    </location>
</feature>
<evidence type="ECO:0000313" key="4">
    <source>
        <dbReference type="Proteomes" id="UP000008021"/>
    </source>
</evidence>
<protein>
    <submittedName>
        <fullName evidence="3">Uncharacterized protein</fullName>
    </submittedName>
</protein>
<reference evidence="3" key="2">
    <citation type="submission" date="2018-05" db="EMBL/GenBank/DDBJ databases">
        <title>OmerRS3 (Oryza meridionalis Reference Sequence Version 3).</title>
        <authorList>
            <person name="Zhang J."/>
            <person name="Kudrna D."/>
            <person name="Lee S."/>
            <person name="Talag J."/>
            <person name="Welchert J."/>
            <person name="Wing R.A."/>
        </authorList>
    </citation>
    <scope>NUCLEOTIDE SEQUENCE [LARGE SCALE GENOMIC DNA]</scope>
    <source>
        <strain evidence="3">cv. OR44</strain>
    </source>
</reference>
<keyword evidence="4" id="KW-1185">Reference proteome</keyword>
<reference evidence="3" key="1">
    <citation type="submission" date="2015-04" db="UniProtKB">
        <authorList>
            <consortium name="EnsemblPlants"/>
        </authorList>
    </citation>
    <scope>IDENTIFICATION</scope>
</reference>
<proteinExistence type="predicted"/>
<sequence>MGSEEFAEVLLLDGCLLLFAIFLLRPSIREDKLLAKLAADADHGREFRNLRLKSTFFAGVNYSLEELALSCFQDDHPFGLKERDMSPTPTTQGDELGGNGSGGGTERFPQRVHHLLHLFHWSLVPGQKYGVDINSIPPIEPESHLPSATELEESLTIFTKQKDAKGSRSSCCLDITFESNRMATRGVMRLPALHIHGYSEAVFRNLIAFEQNHLRCGHGVTTYAICMARLLQSDADARLLRNSGILPYTQRTDKEIVDFFRQLVDECRNTCMPDDLIALCKDVAAHHQSTGVRVMKGFVLQCFPKQTITFFVIFGAIISIATLINTVHSMYRYYHPRGNLPPMGR</sequence>
<name>A0A0E0EQ18_9ORYZ</name>
<keyword evidence="2" id="KW-1133">Transmembrane helix</keyword>
<keyword evidence="2" id="KW-0472">Membrane</keyword>
<evidence type="ECO:0000256" key="2">
    <source>
        <dbReference type="SAM" id="Phobius"/>
    </source>
</evidence>
<accession>A0A0E0EQ18</accession>
<dbReference type="InterPro" id="IPR004158">
    <property type="entry name" value="DUF247_pln"/>
</dbReference>